<dbReference type="AlphaFoldDB" id="A0AB32VSN2"/>
<dbReference type="Pfam" id="PF08514">
    <property type="entry name" value="STAG"/>
    <property type="match status" value="1"/>
</dbReference>
<dbReference type="Pfam" id="PF21581">
    <property type="entry name" value="SCD"/>
    <property type="match status" value="1"/>
</dbReference>
<feature type="compositionally biased region" description="Basic residues" evidence="1">
    <location>
        <begin position="1049"/>
        <end position="1059"/>
    </location>
</feature>
<dbReference type="InterPro" id="IPR020839">
    <property type="entry name" value="SCD"/>
</dbReference>
<name>A0AB32VSN2_THECC</name>
<feature type="compositionally biased region" description="Acidic residues" evidence="1">
    <location>
        <begin position="1093"/>
        <end position="1102"/>
    </location>
</feature>
<feature type="compositionally biased region" description="Basic and acidic residues" evidence="1">
    <location>
        <begin position="254"/>
        <end position="265"/>
    </location>
</feature>
<evidence type="ECO:0000313" key="3">
    <source>
        <dbReference type="Proteomes" id="UP000694886"/>
    </source>
</evidence>
<feature type="region of interest" description="Disordered" evidence="1">
    <location>
        <begin position="1046"/>
        <end position="1145"/>
    </location>
</feature>
<dbReference type="GO" id="GO:0007062">
    <property type="term" value="P:sister chromatid cohesion"/>
    <property type="evidence" value="ECO:0007669"/>
    <property type="project" value="UniProtKB-ARBA"/>
</dbReference>
<dbReference type="Gramene" id="Tc01v2_t024040.1">
    <property type="protein sequence ID" value="Tc01v2_p024040.1"/>
    <property type="gene ID" value="Tc01v2_g024040"/>
</dbReference>
<dbReference type="InterPro" id="IPR016024">
    <property type="entry name" value="ARM-type_fold"/>
</dbReference>
<dbReference type="InterPro" id="IPR013721">
    <property type="entry name" value="STAG"/>
</dbReference>
<dbReference type="Pfam" id="PF24571">
    <property type="entry name" value="HEAT_SCC3-SA"/>
    <property type="match status" value="1"/>
</dbReference>
<sequence length="1145" mass="130713">MDDDAPLASEITTRRYKRARVQPRGAGDEPSKANGNDRENQERSSDASDGSPNPEEREGSPDDFEEIRPKAKRNRAAEGTSDAPTDERLIEVIKGDGKRIPQAVKCWVERYEKNPKPAMVELLMMLFEACGAKYYIKEEFLDETDVDDVVVALVNLARKGEVEDYQSSKRKEFRNFKENLVSFWDNLVVECQNGPLFDKDLFDKCMDYIIALSCTPPRVYRQVASVMGLQLVTSFISVTKRLAAQRDTTQRQLNAERKKRADGPRVESLNNRLSATHEQILLMDEMMRKIFTGLFVHRYRDIDPNIRMSCIQSLGVWILSYPSLFLQDLYLKYLGWTLNDKSAGVRKAAVLALQNLYEVEDNVPTLSLFTERFSNRMIELADDIDVSVAVCAIGLVKQLLRHQLLPDDDLGPLYDLLIDDPPEIRRAIGELVYDHLIAQKFNSSQSGSKGNDSEIHLGRMLQILREFSTDAILSIYVIDDVWEYMKAMKDWKCIISMLLDENPLIELTDEDATNLTRLLFASVRKAVGERIVPASDNRKQYFNKAQKEIFENNRRDITVAMMKNYPLLLRKFMADKAKISSLVEIIVYMNLELYSLKRQEQSFKTVLQLIKDAFFKHGEKDALRSCVKAIKFCSTESRGELQDFARNKLKDLEDELLDKLKSAIKEVIDGEDEYSLFVNLKRLYELQLSRPVSIESLYGDSITILHSFRNLDDEVVSFLLLNMYLDVAWSLHSIINSETVTEGSLSSLLSKRDTLLEELEYFLNAPPEVREGGKSGNQLACRVCTILADVWCLFRNTNFSPTKLERLGYCPDVSILYKFWRLCELQLNISDETEDEDVNKEYIEETNRDAVMIAAAKLIASDTVPKDYLAPEIISHFVMHGAGIAEIVKSLITVLRKKDDDVSVVFLGALKTAYHRHVECTKSDDVSLKSQSFQECKNLAARLAGMFIGAARNKHRPEILKIVKEGIEHAFEDAPKQLSFLEASVLHFASRLSLPDIRDILKDVQKRTEYVNTDEDPSGWRPYNTFYDSLQEKCAKTEGIQDEKELITARRRGRPRKRRNIEGKRLFDEHSSSEEEDSISTSDQENAQGEGDKEVEEEEDDAPLIHSLKSSSKLRSLRVSREENRGHSRAGASGRATDNLAASRM</sequence>
<dbReference type="Gene3D" id="1.25.10.10">
    <property type="entry name" value="Leucine-rich Repeat Variant"/>
    <property type="match status" value="1"/>
</dbReference>
<reference evidence="4" key="2">
    <citation type="submission" date="2025-08" db="UniProtKB">
        <authorList>
            <consortium name="RefSeq"/>
        </authorList>
    </citation>
    <scope>IDENTIFICATION</scope>
</reference>
<evidence type="ECO:0000256" key="1">
    <source>
        <dbReference type="SAM" id="MobiDB-lite"/>
    </source>
</evidence>
<gene>
    <name evidence="4" type="primary">LOC18613450</name>
</gene>
<dbReference type="SUPFAM" id="SSF48371">
    <property type="entry name" value="ARM repeat"/>
    <property type="match status" value="2"/>
</dbReference>
<evidence type="ECO:0000259" key="2">
    <source>
        <dbReference type="PROSITE" id="PS51425"/>
    </source>
</evidence>
<accession>A0AB32VSN2</accession>
<proteinExistence type="predicted"/>
<feature type="region of interest" description="Disordered" evidence="1">
    <location>
        <begin position="1"/>
        <end position="89"/>
    </location>
</feature>
<dbReference type="GeneID" id="18613450"/>
<organism evidence="3 4">
    <name type="scientific">Theobroma cacao</name>
    <name type="common">Cacao</name>
    <name type="synonym">Cocoa</name>
    <dbReference type="NCBI Taxonomy" id="3641"/>
    <lineage>
        <taxon>Eukaryota</taxon>
        <taxon>Viridiplantae</taxon>
        <taxon>Streptophyta</taxon>
        <taxon>Embryophyta</taxon>
        <taxon>Tracheophyta</taxon>
        <taxon>Spermatophyta</taxon>
        <taxon>Magnoliopsida</taxon>
        <taxon>eudicotyledons</taxon>
        <taxon>Gunneridae</taxon>
        <taxon>Pentapetalae</taxon>
        <taxon>rosids</taxon>
        <taxon>malvids</taxon>
        <taxon>Malvales</taxon>
        <taxon>Malvaceae</taxon>
        <taxon>Byttnerioideae</taxon>
        <taxon>Theobroma</taxon>
    </lineage>
</organism>
<dbReference type="FunFam" id="1.25.10.10:FF:001547">
    <property type="entry name" value="Uncharacterized protein"/>
    <property type="match status" value="1"/>
</dbReference>
<feature type="domain" description="SCD" evidence="2">
    <location>
        <begin position="295"/>
        <end position="380"/>
    </location>
</feature>
<dbReference type="GO" id="GO:0005634">
    <property type="term" value="C:nucleus"/>
    <property type="evidence" value="ECO:0007669"/>
    <property type="project" value="UniProtKB-ARBA"/>
</dbReference>
<dbReference type="Proteomes" id="UP000694886">
    <property type="component" value="Chromosome 1"/>
</dbReference>
<reference evidence="3" key="1">
    <citation type="journal article" date="1997" name="Nucleic Acids Res.">
        <title>tRNAscan-SE: a program for improved detection of transfer RNA genes in genomic sequence.</title>
        <authorList>
            <person name="Lowe T.M."/>
            <person name="Eddy S.R."/>
        </authorList>
    </citation>
    <scope>NUCLEOTIDE SEQUENCE [LARGE SCALE GENOMIC DNA]</scope>
    <source>
        <strain evidence="3">r\B97-61/B2</strain>
    </source>
</reference>
<dbReference type="RefSeq" id="XP_007050749.2">
    <property type="nucleotide sequence ID" value="XM_007050687.2"/>
</dbReference>
<dbReference type="InterPro" id="IPR039662">
    <property type="entry name" value="Cohesin_Scc3/SA"/>
</dbReference>
<dbReference type="PANTHER" id="PTHR11199">
    <property type="entry name" value="STROMAL ANTIGEN"/>
    <property type="match status" value="1"/>
</dbReference>
<feature type="compositionally biased region" description="Basic and acidic residues" evidence="1">
    <location>
        <begin position="1060"/>
        <end position="1073"/>
    </location>
</feature>
<dbReference type="InterPro" id="IPR011989">
    <property type="entry name" value="ARM-like"/>
</dbReference>
<dbReference type="KEGG" id="tcc:18613450"/>
<dbReference type="GO" id="GO:0005694">
    <property type="term" value="C:chromosome"/>
    <property type="evidence" value="ECO:0007669"/>
    <property type="project" value="UniProtKB-SubCell"/>
</dbReference>
<feature type="compositionally biased region" description="Basic and acidic residues" evidence="1">
    <location>
        <begin position="26"/>
        <end position="46"/>
    </location>
</feature>
<feature type="region of interest" description="Disordered" evidence="1">
    <location>
        <begin position="247"/>
        <end position="266"/>
    </location>
</feature>
<evidence type="ECO:0000313" key="4">
    <source>
        <dbReference type="RefSeq" id="XP_007050749.2"/>
    </source>
</evidence>
<protein>
    <submittedName>
        <fullName evidence="4">Sister-chromatid cohesion protein 3</fullName>
    </submittedName>
</protein>
<dbReference type="PANTHER" id="PTHR11199:SF0">
    <property type="entry name" value="LD34181P-RELATED"/>
    <property type="match status" value="1"/>
</dbReference>
<dbReference type="PROSITE" id="PS51425">
    <property type="entry name" value="SCD"/>
    <property type="match status" value="1"/>
</dbReference>
<dbReference type="InterPro" id="IPR056396">
    <property type="entry name" value="HEAT_SCC3-SA"/>
</dbReference>